<comment type="subcellular location">
    <subcellularLocation>
        <location evidence="1">Cell outer membrane</location>
        <topology evidence="1">Multi-pass membrane protein</topology>
    </subcellularLocation>
</comment>
<feature type="chain" id="PRO_5013273117" evidence="8">
    <location>
        <begin position="30"/>
        <end position="422"/>
    </location>
</feature>
<evidence type="ECO:0000256" key="1">
    <source>
        <dbReference type="ARBA" id="ARBA00004571"/>
    </source>
</evidence>
<reference evidence="10" key="1">
    <citation type="submission" date="2017-02" db="EMBL/GenBank/DDBJ databases">
        <authorList>
            <person name="Varghese N."/>
            <person name="Submissions S."/>
        </authorList>
    </citation>
    <scope>NUCLEOTIDE SEQUENCE [LARGE SCALE GENOMIC DNA]</scope>
    <source>
        <strain evidence="10">DSM 22720</strain>
    </source>
</reference>
<dbReference type="AlphaFoldDB" id="A0A1T4VV50"/>
<evidence type="ECO:0000256" key="8">
    <source>
        <dbReference type="SAM" id="SignalP"/>
    </source>
</evidence>
<keyword evidence="4" id="KW-0812">Transmembrane</keyword>
<dbReference type="OrthoDB" id="19849at2"/>
<dbReference type="EMBL" id="FUXU01000105">
    <property type="protein sequence ID" value="SKA68789.1"/>
    <property type="molecule type" value="Genomic_DNA"/>
</dbReference>
<comment type="similarity">
    <text evidence="2">Belongs to the OmpP1/FadL family.</text>
</comment>
<evidence type="ECO:0000313" key="9">
    <source>
        <dbReference type="EMBL" id="SKA68789.1"/>
    </source>
</evidence>
<evidence type="ECO:0000256" key="6">
    <source>
        <dbReference type="ARBA" id="ARBA00023136"/>
    </source>
</evidence>
<feature type="signal peptide" evidence="8">
    <location>
        <begin position="1"/>
        <end position="29"/>
    </location>
</feature>
<dbReference type="PANTHER" id="PTHR35093">
    <property type="entry name" value="OUTER MEMBRANE PROTEIN NMB0088-RELATED"/>
    <property type="match status" value="1"/>
</dbReference>
<name>A0A1T4VV50_9GAMM</name>
<accession>A0A1T4VV50</accession>
<evidence type="ECO:0000256" key="7">
    <source>
        <dbReference type="ARBA" id="ARBA00023237"/>
    </source>
</evidence>
<proteinExistence type="inferred from homology"/>
<evidence type="ECO:0000256" key="3">
    <source>
        <dbReference type="ARBA" id="ARBA00022452"/>
    </source>
</evidence>
<keyword evidence="3" id="KW-1134">Transmembrane beta strand</keyword>
<protein>
    <submittedName>
        <fullName evidence="9">Long-chain fatty acid transport protein</fullName>
    </submittedName>
</protein>
<organism evidence="9 10">
    <name type="scientific">Enterovibrio nigricans DSM 22720</name>
    <dbReference type="NCBI Taxonomy" id="1121868"/>
    <lineage>
        <taxon>Bacteria</taxon>
        <taxon>Pseudomonadati</taxon>
        <taxon>Pseudomonadota</taxon>
        <taxon>Gammaproteobacteria</taxon>
        <taxon>Vibrionales</taxon>
        <taxon>Vibrionaceae</taxon>
        <taxon>Enterovibrio</taxon>
    </lineage>
</organism>
<dbReference type="Pfam" id="PF03349">
    <property type="entry name" value="Toluene_X"/>
    <property type="match status" value="1"/>
</dbReference>
<keyword evidence="10" id="KW-1185">Reference proteome</keyword>
<sequence>MAAIQFPRTRISKSILISLSLLGSGAVNAAGYQIAFDSVGGLGRAYAGEAAIGDSAASMGRNPATMTLFKRPELSGSLIYFDASIDVTGSNPLQSSKDTVPSNVVPATYYVHPLNEKLAVGLGVYSNYGLGTDLKDDFLAGDVGGDTELLSVNFNPAIAYKVNPMLSIGAGVSLIYATGEVNRHFGGGAGAFGKNSSDTILSWEGEDWAFGWNAGALVELDEYNRFGVSYRASVDLNLDGDFTDFTPGVVAVPGGGKVSASSTVPLPTIVELSGFHQLNTKLAVHYSALWTQWSEYTEFKATGSGCSVTGGTCFRKAEEYNDSWRWALGATYQLNPAIKLRAGFALDEKAGKTTLSIPDQDAYWYSVGMNYQPSSDWSVDLGLAYMDRSEETFTETSLFAANHEYQTKGHLIILGAQVNYRF</sequence>
<dbReference type="RefSeq" id="WP_078754428.1">
    <property type="nucleotide sequence ID" value="NZ_FUXU01000105.1"/>
</dbReference>
<dbReference type="Gene3D" id="2.40.160.60">
    <property type="entry name" value="Outer membrane protein transport protein (OMPP1/FadL/TodX)"/>
    <property type="match status" value="1"/>
</dbReference>
<keyword evidence="6" id="KW-0472">Membrane</keyword>
<dbReference type="PANTHER" id="PTHR35093:SF3">
    <property type="entry name" value="LONG-CHAIN FATTY ACID TRANSPORT PROTEIN"/>
    <property type="match status" value="1"/>
</dbReference>
<evidence type="ECO:0000256" key="4">
    <source>
        <dbReference type="ARBA" id="ARBA00022692"/>
    </source>
</evidence>
<evidence type="ECO:0000313" key="10">
    <source>
        <dbReference type="Proteomes" id="UP000190162"/>
    </source>
</evidence>
<evidence type="ECO:0000256" key="2">
    <source>
        <dbReference type="ARBA" id="ARBA00008163"/>
    </source>
</evidence>
<keyword evidence="5 8" id="KW-0732">Signal</keyword>
<dbReference type="GO" id="GO:0009279">
    <property type="term" value="C:cell outer membrane"/>
    <property type="evidence" value="ECO:0007669"/>
    <property type="project" value="UniProtKB-SubCell"/>
</dbReference>
<evidence type="ECO:0000256" key="5">
    <source>
        <dbReference type="ARBA" id="ARBA00022729"/>
    </source>
</evidence>
<dbReference type="SUPFAM" id="SSF56935">
    <property type="entry name" value="Porins"/>
    <property type="match status" value="1"/>
</dbReference>
<dbReference type="GO" id="GO:0015483">
    <property type="term" value="F:long-chain fatty acid transporting porin activity"/>
    <property type="evidence" value="ECO:0007669"/>
    <property type="project" value="TreeGrafter"/>
</dbReference>
<gene>
    <name evidence="9" type="ORF">SAMN02745132_04337</name>
</gene>
<keyword evidence="7" id="KW-0998">Cell outer membrane</keyword>
<dbReference type="Proteomes" id="UP000190162">
    <property type="component" value="Unassembled WGS sequence"/>
</dbReference>
<dbReference type="InterPro" id="IPR005017">
    <property type="entry name" value="OMPP1/FadL/TodX"/>
</dbReference>